<keyword evidence="1" id="KW-0444">Lipid biosynthesis</keyword>
<dbReference type="GO" id="GO:0004305">
    <property type="term" value="F:ethanolamine kinase activity"/>
    <property type="evidence" value="ECO:0007669"/>
    <property type="project" value="UniProtKB-EC"/>
</dbReference>
<accession>A0A7R9LGJ3</accession>
<gene>
    <name evidence="6" type="ORF">ONB1V03_LOCUS3039</name>
</gene>
<sequence length="371" mass="43616">MERRVGSEHLDLYLSDSNLEEGITQVIKSVRPEWPELPDIKLKVFTDGITNRLVGVYLEKSPNDMVLIRVYGEKTELFIDRKQELRNMRTMYKSGLIPPFYCSFNNGICYGYSPGIVLDENLVRDPLISRLISEMLARMHTIKPQVNRCHEMKDCALEAEPSLFRSLRKFLDLIPGALKDTQRDKRFKKFIPKKQNLISEVNCLELSLKKLFSPVVFCHNDLLLKNIVFNSDKSAVTFIDFEYADYNYQAFDIANHFCEFAGVDTFNPSLYPNKEFQIRWLRHYLEAWVAFKNRSLVTNPIERPSIEKEIETLYHQVNQFAMASHLLWGLWAIVQAEHSTINFDYLGYAVQRLREYYKLKEELLINDEIYH</sequence>
<evidence type="ECO:0000256" key="3">
    <source>
        <dbReference type="ARBA" id="ARBA00037883"/>
    </source>
</evidence>
<dbReference type="Gene3D" id="3.30.200.20">
    <property type="entry name" value="Phosphorylase Kinase, domain 1"/>
    <property type="match status" value="1"/>
</dbReference>
<dbReference type="EMBL" id="OC915641">
    <property type="protein sequence ID" value="CAD7641320.1"/>
    <property type="molecule type" value="Genomic_DNA"/>
</dbReference>
<keyword evidence="1" id="KW-0443">Lipid metabolism</keyword>
<dbReference type="GO" id="GO:0006646">
    <property type="term" value="P:phosphatidylethanolamine biosynthetic process"/>
    <property type="evidence" value="ECO:0007669"/>
    <property type="project" value="TreeGrafter"/>
</dbReference>
<dbReference type="CDD" id="cd05157">
    <property type="entry name" value="ETNK_euk"/>
    <property type="match status" value="1"/>
</dbReference>
<keyword evidence="2" id="KW-1208">Phospholipid metabolism</keyword>
<dbReference type="EMBL" id="CAJPVJ010000816">
    <property type="protein sequence ID" value="CAG2163464.1"/>
    <property type="molecule type" value="Genomic_DNA"/>
</dbReference>
<comment type="pathway">
    <text evidence="3">Phospholipid metabolism; phosphatidylethanolamine biosynthesis; phosphatidylethanolamine from ethanolamine: step 1/3.</text>
</comment>
<dbReference type="PANTHER" id="PTHR22603:SF66">
    <property type="entry name" value="ETHANOLAMINE KINASE"/>
    <property type="match status" value="1"/>
</dbReference>
<dbReference type="Proteomes" id="UP000728032">
    <property type="component" value="Unassembled WGS sequence"/>
</dbReference>
<dbReference type="EC" id="2.7.1.82" evidence="5"/>
<dbReference type="Gene3D" id="3.90.1200.10">
    <property type="match status" value="1"/>
</dbReference>
<reference evidence="6" key="1">
    <citation type="submission" date="2020-11" db="EMBL/GenBank/DDBJ databases">
        <authorList>
            <person name="Tran Van P."/>
        </authorList>
    </citation>
    <scope>NUCLEOTIDE SEQUENCE</scope>
</reference>
<evidence type="ECO:0000313" key="7">
    <source>
        <dbReference type="Proteomes" id="UP000728032"/>
    </source>
</evidence>
<evidence type="ECO:0000256" key="5">
    <source>
        <dbReference type="ARBA" id="ARBA00038874"/>
    </source>
</evidence>
<organism evidence="6">
    <name type="scientific">Oppiella nova</name>
    <dbReference type="NCBI Taxonomy" id="334625"/>
    <lineage>
        <taxon>Eukaryota</taxon>
        <taxon>Metazoa</taxon>
        <taxon>Ecdysozoa</taxon>
        <taxon>Arthropoda</taxon>
        <taxon>Chelicerata</taxon>
        <taxon>Arachnida</taxon>
        <taxon>Acari</taxon>
        <taxon>Acariformes</taxon>
        <taxon>Sarcoptiformes</taxon>
        <taxon>Oribatida</taxon>
        <taxon>Brachypylina</taxon>
        <taxon>Oppioidea</taxon>
        <taxon>Oppiidae</taxon>
        <taxon>Oppiella</taxon>
    </lineage>
</organism>
<evidence type="ECO:0000256" key="4">
    <source>
        <dbReference type="ARBA" id="ARBA00038211"/>
    </source>
</evidence>
<dbReference type="Pfam" id="PF01633">
    <property type="entry name" value="Choline_kinase"/>
    <property type="match status" value="1"/>
</dbReference>
<proteinExistence type="inferred from homology"/>
<dbReference type="SUPFAM" id="SSF56112">
    <property type="entry name" value="Protein kinase-like (PK-like)"/>
    <property type="match status" value="1"/>
</dbReference>
<evidence type="ECO:0000256" key="2">
    <source>
        <dbReference type="ARBA" id="ARBA00023264"/>
    </source>
</evidence>
<protein>
    <recommendedName>
        <fullName evidence="5">ethanolamine kinase</fullName>
        <ecNumber evidence="5">2.7.1.82</ecNumber>
    </recommendedName>
</protein>
<dbReference type="PANTHER" id="PTHR22603">
    <property type="entry name" value="CHOLINE/ETHANOALAMINE KINASE"/>
    <property type="match status" value="1"/>
</dbReference>
<dbReference type="GO" id="GO:0005737">
    <property type="term" value="C:cytoplasm"/>
    <property type="evidence" value="ECO:0007669"/>
    <property type="project" value="TreeGrafter"/>
</dbReference>
<evidence type="ECO:0000256" key="1">
    <source>
        <dbReference type="ARBA" id="ARBA00023209"/>
    </source>
</evidence>
<keyword evidence="1" id="KW-0594">Phospholipid biosynthesis</keyword>
<evidence type="ECO:0000313" key="6">
    <source>
        <dbReference type="EMBL" id="CAD7641320.1"/>
    </source>
</evidence>
<name>A0A7R9LGJ3_9ACAR</name>
<keyword evidence="7" id="KW-1185">Reference proteome</keyword>
<dbReference type="OrthoDB" id="10267235at2759"/>
<comment type="similarity">
    <text evidence="4">Belongs to the choline/ethanolamine kinase family.</text>
</comment>
<dbReference type="InterPro" id="IPR011009">
    <property type="entry name" value="Kinase-like_dom_sf"/>
</dbReference>
<dbReference type="AlphaFoldDB" id="A0A7R9LGJ3"/>